<evidence type="ECO:0000313" key="4">
    <source>
        <dbReference type="Proteomes" id="UP000054422"/>
    </source>
</evidence>
<dbReference type="InterPro" id="IPR013597">
    <property type="entry name" value="Mat_intron_G2"/>
</dbReference>
<dbReference type="SUPFAM" id="SSF56672">
    <property type="entry name" value="DNA/RNA polymerases"/>
    <property type="match status" value="1"/>
</dbReference>
<dbReference type="EMBL" id="JNCF01000113">
    <property type="protein sequence ID" value="KGP62148.1"/>
    <property type="molecule type" value="Genomic_DNA"/>
</dbReference>
<dbReference type="Proteomes" id="UP000054422">
    <property type="component" value="Unassembled WGS sequence"/>
</dbReference>
<reference evidence="3 4" key="1">
    <citation type="submission" date="2014-05" db="EMBL/GenBank/DDBJ databases">
        <authorList>
            <person name="Rizzardi K."/>
            <person name="Winiecka-Krusnell J."/>
            <person name="Ramliden M."/>
            <person name="Alm E."/>
            <person name="Andersson S."/>
            <person name="Byfors S."/>
        </authorList>
    </citation>
    <scope>NUCLEOTIDE SEQUENCE [LARGE SCALE GENOMIC DNA]</scope>
    <source>
        <strain evidence="3 4">LEGN</strain>
    </source>
</reference>
<dbReference type="NCBIfam" id="TIGR04416">
    <property type="entry name" value="group_II_RT_mat"/>
    <property type="match status" value="1"/>
</dbReference>
<dbReference type="InterPro" id="IPR030931">
    <property type="entry name" value="Group_II_RT_mat"/>
</dbReference>
<sequence>MDKPKPFDIPKSLVWEAYKQVKANKGGSGVDHESLEDFDRKRNKNLYKIWNRLSSGSYFPPAVRGVEIPKKQGGIRLLGVPTVSDRIAQMAIKLIFEPSVEPHFLEDSYGYRPNKSALDAIGVTRKRCWKYDWLIEFDIKGLFDSIDHELLMKAVRHHTENKCILLYLERWIKAPLELPDGTIKNRDKGTPQGGVISPLLSNLYLHYVFDHWMKRTHPESLWCRYADDGICHCKTKEQAEALLAELEKRFLECKLEIHLEKTKIVYCGKRSSKETYKGNTSFVFLGYEFRSRRAREHRTGEIFSGFLPAISPKARKAITQKIRELNVRNKSNLSLQQIADWLNPMIRGWLGYYGKFTKSELNGVFERLNGTLVRWSMKKYKKLAKRPTYAAERMEKLARSHTKLFAHWEAGITSVFI</sequence>
<dbReference type="InterPro" id="IPR043502">
    <property type="entry name" value="DNA/RNA_pol_sf"/>
</dbReference>
<dbReference type="PROSITE" id="PS50878">
    <property type="entry name" value="RT_POL"/>
    <property type="match status" value="1"/>
</dbReference>
<evidence type="ECO:0000313" key="3">
    <source>
        <dbReference type="EMBL" id="KGP62148.1"/>
    </source>
</evidence>
<accession>A0A0A2T3Z9</accession>
<protein>
    <submittedName>
        <fullName evidence="3">DNA polymerase</fullName>
    </submittedName>
</protein>
<dbReference type="PANTHER" id="PTHR34047:SF3">
    <property type="entry name" value="BLR2052 PROTEIN"/>
    <property type="match status" value="1"/>
</dbReference>
<organism evidence="3 4">
    <name type="scientific">Legionella norrlandica</name>
    <dbReference type="NCBI Taxonomy" id="1498499"/>
    <lineage>
        <taxon>Bacteria</taxon>
        <taxon>Pseudomonadati</taxon>
        <taxon>Pseudomonadota</taxon>
        <taxon>Gammaproteobacteria</taxon>
        <taxon>Legionellales</taxon>
        <taxon>Legionellaceae</taxon>
        <taxon>Legionella</taxon>
    </lineage>
</organism>
<keyword evidence="4" id="KW-1185">Reference proteome</keyword>
<dbReference type="Pfam" id="PF08388">
    <property type="entry name" value="GIIM"/>
    <property type="match status" value="1"/>
</dbReference>
<dbReference type="PANTHER" id="PTHR34047">
    <property type="entry name" value="NUCLEAR INTRON MATURASE 1, MITOCHONDRIAL-RELATED"/>
    <property type="match status" value="1"/>
</dbReference>
<gene>
    <name evidence="3" type="ORF">EP47_01930</name>
</gene>
<name>A0A0A2T3Z9_9GAMM</name>
<dbReference type="InterPro" id="IPR051083">
    <property type="entry name" value="GrpII_Intron_Splice-Mob/Def"/>
</dbReference>
<evidence type="ECO:0000256" key="1">
    <source>
        <dbReference type="ARBA" id="ARBA00034120"/>
    </source>
</evidence>
<dbReference type="Pfam" id="PF00078">
    <property type="entry name" value="RVT_1"/>
    <property type="match status" value="1"/>
</dbReference>
<dbReference type="CDD" id="cd01651">
    <property type="entry name" value="RT_G2_intron"/>
    <property type="match status" value="1"/>
</dbReference>
<comment type="caution">
    <text evidence="3">The sequence shown here is derived from an EMBL/GenBank/DDBJ whole genome shotgun (WGS) entry which is preliminary data.</text>
</comment>
<evidence type="ECO:0000259" key="2">
    <source>
        <dbReference type="PROSITE" id="PS50878"/>
    </source>
</evidence>
<dbReference type="RefSeq" id="WP_035891700.1">
    <property type="nucleotide sequence ID" value="NZ_JNCF01000113.1"/>
</dbReference>
<comment type="similarity">
    <text evidence="1">Belongs to the bacterial reverse transcriptase family.</text>
</comment>
<proteinExistence type="inferred from homology"/>
<dbReference type="OrthoDB" id="9793236at2"/>
<dbReference type="InterPro" id="IPR000477">
    <property type="entry name" value="RT_dom"/>
</dbReference>
<feature type="domain" description="Reverse transcriptase" evidence="2">
    <location>
        <begin position="49"/>
        <end position="289"/>
    </location>
</feature>
<dbReference type="AlphaFoldDB" id="A0A0A2T3Z9"/>
<dbReference type="STRING" id="1498499.EP47_01930"/>